<evidence type="ECO:0000313" key="21">
    <source>
        <dbReference type="Proteomes" id="UP000697998"/>
    </source>
</evidence>
<dbReference type="SMART" id="SM00448">
    <property type="entry name" value="REC"/>
    <property type="match status" value="1"/>
</dbReference>
<dbReference type="PANTHER" id="PTHR45339">
    <property type="entry name" value="HYBRID SIGNAL TRANSDUCTION HISTIDINE KINASE J"/>
    <property type="match status" value="1"/>
</dbReference>
<dbReference type="GO" id="GO:0005886">
    <property type="term" value="C:plasma membrane"/>
    <property type="evidence" value="ECO:0007669"/>
    <property type="project" value="UniProtKB-SubCell"/>
</dbReference>
<dbReference type="Pfam" id="PF00512">
    <property type="entry name" value="HisKA"/>
    <property type="match status" value="1"/>
</dbReference>
<feature type="modified residue" description="Phosphohistidine" evidence="14">
    <location>
        <position position="674"/>
    </location>
</feature>
<gene>
    <name evidence="20" type="ORF">IPJ27_03440</name>
</gene>
<dbReference type="Pfam" id="PF02518">
    <property type="entry name" value="HATPase_c"/>
    <property type="match status" value="1"/>
</dbReference>
<dbReference type="FunFam" id="3.30.565.10:FF:000078">
    <property type="entry name" value="Two-component sensor histidine kinase"/>
    <property type="match status" value="1"/>
</dbReference>
<evidence type="ECO:0000256" key="1">
    <source>
        <dbReference type="ARBA" id="ARBA00000085"/>
    </source>
</evidence>
<dbReference type="Gene3D" id="3.40.50.2300">
    <property type="match status" value="1"/>
</dbReference>
<dbReference type="InterPro" id="IPR036890">
    <property type="entry name" value="HATPase_C_sf"/>
</dbReference>
<dbReference type="PANTHER" id="PTHR45339:SF1">
    <property type="entry name" value="HYBRID SIGNAL TRANSDUCTION HISTIDINE KINASE J"/>
    <property type="match status" value="1"/>
</dbReference>
<evidence type="ECO:0000256" key="16">
    <source>
        <dbReference type="SAM" id="Phobius"/>
    </source>
</evidence>
<evidence type="ECO:0000256" key="12">
    <source>
        <dbReference type="ARBA" id="ARBA00023012"/>
    </source>
</evidence>
<dbReference type="PROSITE" id="PS50110">
    <property type="entry name" value="RESPONSE_REGULATORY"/>
    <property type="match status" value="1"/>
</dbReference>
<sequence length="733" mass="78281">MSQAEKQLSDLEAMVFAEQIALVYRLLPHTLAMSVIGSTLILLLLWSSVPRTVLIGWYLLHHAVTLGRYLLILAYRRACPAPAAAPDWARRLVISTTAAGLVWAACGTVLFPAAGGPFQFFVGMYLFAVAATGMFTLSAYFRSYVPLGGLTLVPMALWLLSTGIHELQVSGTVTFLFLYIVFSNARRFEKMTIDAIRLRLELSEAKEAAEAASKAKSQFLANMSHEIRTPMNGVLGIAEILLAAPLEEQQRRQLETLYRSGQSLLDVINDVLDFSKIEVGKLELRANDFDLRAMLRELIDSFAATAGGKGLVLSLHVDDDVPSGLHGDMPRLRQVLTNLVGNAIKFTESGGVSVSVGCLDGRRMRFAVQDTGIGIADADTALIFDAFSQADGSHTRRYGGTGLGLAISRQIVTLMGGKIGVDSKPQQGSTFWLELPYEPARQALAEPAADRLGTTALGLHGHVLLVEDNPVNQFVARTFLEDMGLQVGVADNGRIALDRVGQERFDLVLMDCQMPEMDGFEASAQIRARQREGLLPGKLPIVALTANAVEGDRERCLAAGMDDYLSKPFTREQLALVLLRWLPGSADLPADTGSARSAPDAVPGLLPPYAAAADTAGAINPLALDAIRNLAGPRSASLANDIIAAYLADAPPRFAQLRAAADAGDAEALRQAAHALKSSSANVGAEQLAALCSELERLGRGGDGDGVGPLVARAEAEVARVVGALTAQPARRA</sequence>
<keyword evidence="6" id="KW-0808">Transferase</keyword>
<evidence type="ECO:0000256" key="14">
    <source>
        <dbReference type="PROSITE-ProRule" id="PRU00110"/>
    </source>
</evidence>
<evidence type="ECO:0000256" key="6">
    <source>
        <dbReference type="ARBA" id="ARBA00022679"/>
    </source>
</evidence>
<dbReference type="Gene3D" id="1.10.287.130">
    <property type="match status" value="1"/>
</dbReference>
<evidence type="ECO:0000256" key="2">
    <source>
        <dbReference type="ARBA" id="ARBA00004651"/>
    </source>
</evidence>
<feature type="transmembrane region" description="Helical" evidence="16">
    <location>
        <begin position="21"/>
        <end position="46"/>
    </location>
</feature>
<evidence type="ECO:0000259" key="17">
    <source>
        <dbReference type="PROSITE" id="PS50109"/>
    </source>
</evidence>
<keyword evidence="7 16" id="KW-0812">Transmembrane</keyword>
<keyword evidence="12" id="KW-0902">Two-component regulatory system</keyword>
<dbReference type="SMART" id="SM00387">
    <property type="entry name" value="HATPase_c"/>
    <property type="match status" value="1"/>
</dbReference>
<feature type="domain" description="Response regulatory" evidence="18">
    <location>
        <begin position="462"/>
        <end position="582"/>
    </location>
</feature>
<comment type="caution">
    <text evidence="20">The sequence shown here is derived from an EMBL/GenBank/DDBJ whole genome shotgun (WGS) entry which is preliminary data.</text>
</comment>
<feature type="transmembrane region" description="Helical" evidence="16">
    <location>
        <begin position="144"/>
        <end position="161"/>
    </location>
</feature>
<dbReference type="SUPFAM" id="SSF47384">
    <property type="entry name" value="Homodimeric domain of signal transducing histidine kinase"/>
    <property type="match status" value="1"/>
</dbReference>
<dbReference type="InterPro" id="IPR008207">
    <property type="entry name" value="Sig_transdc_His_kin_Hpt_dom"/>
</dbReference>
<dbReference type="Gene3D" id="1.20.120.160">
    <property type="entry name" value="HPT domain"/>
    <property type="match status" value="1"/>
</dbReference>
<dbReference type="SUPFAM" id="SSF52172">
    <property type="entry name" value="CheY-like"/>
    <property type="match status" value="1"/>
</dbReference>
<dbReference type="SUPFAM" id="SSF47226">
    <property type="entry name" value="Histidine-containing phosphotransfer domain, HPT domain"/>
    <property type="match status" value="1"/>
</dbReference>
<keyword evidence="8" id="KW-0547">Nucleotide-binding</keyword>
<keyword evidence="11 16" id="KW-1133">Transmembrane helix</keyword>
<evidence type="ECO:0000256" key="9">
    <source>
        <dbReference type="ARBA" id="ARBA00022777"/>
    </source>
</evidence>
<dbReference type="PRINTS" id="PR00344">
    <property type="entry name" value="BCTRLSENSOR"/>
</dbReference>
<protein>
    <recommendedName>
        <fullName evidence="3">histidine kinase</fullName>
        <ecNumber evidence="3">2.7.13.3</ecNumber>
    </recommendedName>
</protein>
<dbReference type="AlphaFoldDB" id="A0A935PV39"/>
<dbReference type="CDD" id="cd00082">
    <property type="entry name" value="HisKA"/>
    <property type="match status" value="1"/>
</dbReference>
<evidence type="ECO:0000256" key="15">
    <source>
        <dbReference type="PROSITE-ProRule" id="PRU00169"/>
    </source>
</evidence>
<feature type="modified residue" description="4-aspartylphosphate" evidence="15">
    <location>
        <position position="511"/>
    </location>
</feature>
<keyword evidence="4" id="KW-1003">Cell membrane</keyword>
<evidence type="ECO:0000256" key="8">
    <source>
        <dbReference type="ARBA" id="ARBA00022741"/>
    </source>
</evidence>
<dbReference type="SUPFAM" id="SSF55874">
    <property type="entry name" value="ATPase domain of HSP90 chaperone/DNA topoisomerase II/histidine kinase"/>
    <property type="match status" value="1"/>
</dbReference>
<organism evidence="20 21">
    <name type="scientific">Candidatus Accumulibacter proximus</name>
    <dbReference type="NCBI Taxonomy" id="2954385"/>
    <lineage>
        <taxon>Bacteria</taxon>
        <taxon>Pseudomonadati</taxon>
        <taxon>Pseudomonadota</taxon>
        <taxon>Betaproteobacteria</taxon>
        <taxon>Candidatus Accumulibacter</taxon>
    </lineage>
</organism>
<name>A0A935PV39_9PROT</name>
<proteinExistence type="predicted"/>
<evidence type="ECO:0000256" key="10">
    <source>
        <dbReference type="ARBA" id="ARBA00022840"/>
    </source>
</evidence>
<keyword evidence="5 15" id="KW-0597">Phosphoprotein</keyword>
<dbReference type="SMART" id="SM00073">
    <property type="entry name" value="HPT"/>
    <property type="match status" value="1"/>
</dbReference>
<dbReference type="InterPro" id="IPR036641">
    <property type="entry name" value="HPT_dom_sf"/>
</dbReference>
<dbReference type="Gene3D" id="3.30.565.10">
    <property type="entry name" value="Histidine kinase-like ATPase, C-terminal domain"/>
    <property type="match status" value="1"/>
</dbReference>
<keyword evidence="10" id="KW-0067">ATP-binding</keyword>
<feature type="transmembrane region" description="Helical" evidence="16">
    <location>
        <begin position="118"/>
        <end position="137"/>
    </location>
</feature>
<keyword evidence="13 16" id="KW-0472">Membrane</keyword>
<dbReference type="EMBL" id="JADJMH010000001">
    <property type="protein sequence ID" value="MBK7673878.1"/>
    <property type="molecule type" value="Genomic_DNA"/>
</dbReference>
<dbReference type="InterPro" id="IPR011006">
    <property type="entry name" value="CheY-like_superfamily"/>
</dbReference>
<evidence type="ECO:0000256" key="7">
    <source>
        <dbReference type="ARBA" id="ARBA00022692"/>
    </source>
</evidence>
<evidence type="ECO:0000259" key="19">
    <source>
        <dbReference type="PROSITE" id="PS50894"/>
    </source>
</evidence>
<dbReference type="InterPro" id="IPR003661">
    <property type="entry name" value="HisK_dim/P_dom"/>
</dbReference>
<feature type="domain" description="HPt" evidence="19">
    <location>
        <begin position="635"/>
        <end position="728"/>
    </location>
</feature>
<dbReference type="EC" id="2.7.13.3" evidence="3"/>
<evidence type="ECO:0000259" key="18">
    <source>
        <dbReference type="PROSITE" id="PS50110"/>
    </source>
</evidence>
<dbReference type="GO" id="GO:0000155">
    <property type="term" value="F:phosphorelay sensor kinase activity"/>
    <property type="evidence" value="ECO:0007669"/>
    <property type="project" value="InterPro"/>
</dbReference>
<feature type="domain" description="Histidine kinase" evidence="17">
    <location>
        <begin position="222"/>
        <end position="439"/>
    </location>
</feature>
<dbReference type="FunFam" id="1.10.287.130:FF:000002">
    <property type="entry name" value="Two-component osmosensing histidine kinase"/>
    <property type="match status" value="1"/>
</dbReference>
<dbReference type="PROSITE" id="PS50894">
    <property type="entry name" value="HPT"/>
    <property type="match status" value="1"/>
</dbReference>
<evidence type="ECO:0000256" key="13">
    <source>
        <dbReference type="ARBA" id="ARBA00023136"/>
    </source>
</evidence>
<dbReference type="InterPro" id="IPR005467">
    <property type="entry name" value="His_kinase_dom"/>
</dbReference>
<dbReference type="CDD" id="cd16922">
    <property type="entry name" value="HATPase_EvgS-ArcB-TorS-like"/>
    <property type="match status" value="1"/>
</dbReference>
<dbReference type="InterPro" id="IPR001789">
    <property type="entry name" value="Sig_transdc_resp-reg_receiver"/>
</dbReference>
<evidence type="ECO:0000313" key="20">
    <source>
        <dbReference type="EMBL" id="MBK7673878.1"/>
    </source>
</evidence>
<dbReference type="GO" id="GO:0005524">
    <property type="term" value="F:ATP binding"/>
    <property type="evidence" value="ECO:0007669"/>
    <property type="project" value="UniProtKB-KW"/>
</dbReference>
<evidence type="ECO:0000256" key="4">
    <source>
        <dbReference type="ARBA" id="ARBA00022475"/>
    </source>
</evidence>
<reference evidence="20 21" key="1">
    <citation type="submission" date="2020-10" db="EMBL/GenBank/DDBJ databases">
        <title>Connecting structure to function with the recovery of over 1000 high-quality activated sludge metagenome-assembled genomes encoding full-length rRNA genes using long-read sequencing.</title>
        <authorList>
            <person name="Singleton C.M."/>
            <person name="Petriglieri F."/>
            <person name="Kristensen J.M."/>
            <person name="Kirkegaard R.H."/>
            <person name="Michaelsen T.Y."/>
            <person name="Andersen M.H."/>
            <person name="Karst S.M."/>
            <person name="Dueholm M.S."/>
            <person name="Nielsen P.H."/>
            <person name="Albertsen M."/>
        </authorList>
    </citation>
    <scope>NUCLEOTIDE SEQUENCE [LARGE SCALE GENOMIC DNA]</scope>
    <source>
        <strain evidence="20">EsbW_18-Q3-R4-48_BATAC.285</strain>
    </source>
</reference>
<evidence type="ECO:0000256" key="11">
    <source>
        <dbReference type="ARBA" id="ARBA00022989"/>
    </source>
</evidence>
<dbReference type="Proteomes" id="UP000697998">
    <property type="component" value="Unassembled WGS sequence"/>
</dbReference>
<evidence type="ECO:0000256" key="3">
    <source>
        <dbReference type="ARBA" id="ARBA00012438"/>
    </source>
</evidence>
<dbReference type="Pfam" id="PF00072">
    <property type="entry name" value="Response_reg"/>
    <property type="match status" value="1"/>
</dbReference>
<accession>A0A935PV39</accession>
<comment type="catalytic activity">
    <reaction evidence="1">
        <text>ATP + protein L-histidine = ADP + protein N-phospho-L-histidine.</text>
        <dbReference type="EC" id="2.7.13.3"/>
    </reaction>
</comment>
<dbReference type="InterPro" id="IPR036097">
    <property type="entry name" value="HisK_dim/P_sf"/>
</dbReference>
<dbReference type="SMART" id="SM00388">
    <property type="entry name" value="HisKA"/>
    <property type="match status" value="1"/>
</dbReference>
<dbReference type="Pfam" id="PF01627">
    <property type="entry name" value="Hpt"/>
    <property type="match status" value="1"/>
</dbReference>
<dbReference type="PROSITE" id="PS50109">
    <property type="entry name" value="HIS_KIN"/>
    <property type="match status" value="1"/>
</dbReference>
<dbReference type="InterPro" id="IPR004358">
    <property type="entry name" value="Sig_transdc_His_kin-like_C"/>
</dbReference>
<keyword evidence="9" id="KW-0418">Kinase</keyword>
<feature type="transmembrane region" description="Helical" evidence="16">
    <location>
        <begin position="92"/>
        <end position="112"/>
    </location>
</feature>
<feature type="transmembrane region" description="Helical" evidence="16">
    <location>
        <begin position="52"/>
        <end position="71"/>
    </location>
</feature>
<dbReference type="CDD" id="cd17546">
    <property type="entry name" value="REC_hyHK_CKI1_RcsC-like"/>
    <property type="match status" value="1"/>
</dbReference>
<dbReference type="InterPro" id="IPR003594">
    <property type="entry name" value="HATPase_dom"/>
</dbReference>
<evidence type="ECO:0000256" key="5">
    <source>
        <dbReference type="ARBA" id="ARBA00022553"/>
    </source>
</evidence>
<comment type="subcellular location">
    <subcellularLocation>
        <location evidence="2">Cell membrane</location>
        <topology evidence="2">Multi-pass membrane protein</topology>
    </subcellularLocation>
</comment>